<evidence type="ECO:0008006" key="4">
    <source>
        <dbReference type="Google" id="ProtNLM"/>
    </source>
</evidence>
<dbReference type="Proteomes" id="UP001232493">
    <property type="component" value="Chromosome"/>
</dbReference>
<proteinExistence type="predicted"/>
<keyword evidence="1" id="KW-0812">Transmembrane</keyword>
<protein>
    <recommendedName>
        <fullName evidence="4">VanZ-like domain-containing protein</fullName>
    </recommendedName>
</protein>
<keyword evidence="1" id="KW-1133">Transmembrane helix</keyword>
<evidence type="ECO:0000313" key="2">
    <source>
        <dbReference type="EMBL" id="WGS65483.1"/>
    </source>
</evidence>
<feature type="transmembrane region" description="Helical" evidence="1">
    <location>
        <begin position="43"/>
        <end position="60"/>
    </location>
</feature>
<feature type="transmembrane region" description="Helical" evidence="1">
    <location>
        <begin position="7"/>
        <end position="23"/>
    </location>
</feature>
<sequence>MTHKKVFIWDLLFIIYLIVLTYFATTPKPPFNYSKFYGEDKIWHFLAYAGGMFLFLKSYFNRKFFLYFFGAIIFILPIGSEYIQALSPYRYFSMYDALASYAGILAVIITLIIYKKFLIKNKT</sequence>
<reference evidence="2 3" key="1">
    <citation type="submission" date="2021-02" db="EMBL/GenBank/DDBJ databases">
        <title>Characterization of Marinitoga sp. nov. str. BP5-C20A.</title>
        <authorList>
            <person name="Erauso G."/>
            <person name="Postec A."/>
        </authorList>
    </citation>
    <scope>NUCLEOTIDE SEQUENCE [LARGE SCALE GENOMIC DNA]</scope>
    <source>
        <strain evidence="2 3">BP5-C20A</strain>
    </source>
</reference>
<feature type="transmembrane region" description="Helical" evidence="1">
    <location>
        <begin position="97"/>
        <end position="114"/>
    </location>
</feature>
<keyword evidence="1" id="KW-0472">Membrane</keyword>
<gene>
    <name evidence="2" type="ORF">JRV97_02685</name>
</gene>
<name>A0ABY8PSJ5_9BACT</name>
<accession>A0ABY8PSJ5</accession>
<feature type="transmembrane region" description="Helical" evidence="1">
    <location>
        <begin position="65"/>
        <end position="85"/>
    </location>
</feature>
<evidence type="ECO:0000313" key="3">
    <source>
        <dbReference type="Proteomes" id="UP001232493"/>
    </source>
</evidence>
<dbReference type="PANTHER" id="PTHR28008:SF1">
    <property type="entry name" value="DOMAIN PROTEIN, PUTATIVE (AFU_ORTHOLOGUE AFUA_3G10980)-RELATED"/>
    <property type="match status" value="1"/>
</dbReference>
<keyword evidence="3" id="KW-1185">Reference proteome</keyword>
<organism evidence="2 3">
    <name type="scientific">Marinitoga aeolica</name>
    <dbReference type="NCBI Taxonomy" id="2809031"/>
    <lineage>
        <taxon>Bacteria</taxon>
        <taxon>Thermotogati</taxon>
        <taxon>Thermotogota</taxon>
        <taxon>Thermotogae</taxon>
        <taxon>Petrotogales</taxon>
        <taxon>Petrotogaceae</taxon>
        <taxon>Marinitoga</taxon>
    </lineage>
</organism>
<dbReference type="PANTHER" id="PTHR28008">
    <property type="entry name" value="DOMAIN PROTEIN, PUTATIVE (AFU_ORTHOLOGUE AFUA_3G10980)-RELATED"/>
    <property type="match status" value="1"/>
</dbReference>
<evidence type="ECO:0000256" key="1">
    <source>
        <dbReference type="SAM" id="Phobius"/>
    </source>
</evidence>
<dbReference type="RefSeq" id="WP_280999950.1">
    <property type="nucleotide sequence ID" value="NZ_CP069362.1"/>
</dbReference>
<dbReference type="EMBL" id="CP069362">
    <property type="protein sequence ID" value="WGS65483.1"/>
    <property type="molecule type" value="Genomic_DNA"/>
</dbReference>